<dbReference type="InterPro" id="IPR011066">
    <property type="entry name" value="MscS_channel_C_sf"/>
</dbReference>
<evidence type="ECO:0000256" key="1">
    <source>
        <dbReference type="ARBA" id="ARBA00004651"/>
    </source>
</evidence>
<sequence length="380" mass="42184">MEPAQALYRMLLAHPLQASGVIVAAAALTMLLLHWLVRELNAGSRNWQRRLRARLGVPPGRAIGELRWMLLVFHLVLWPLVAWAVFHVWGMHETGRSLTHALFSTGVQVGGVHIVPGKLLLGLVYFLVLFTFTRWLKSRIEHDWLPRAGVEASTRESIATLFGYATFALAVVVGLSSAGFDFTKLAIVAGALSVGIGFGLQNIVNNFVSGLIILFERPVRTGDYIFVGQTQGFVRRIRIRSTEIETWDRETIIVPNSDLLSNHLKNLNLRDEYGRVIIPVGVAYGSDTALVKQKLLEVALAHPLVIKEGEVPDIAGPGVFFVNFGASSLDFELRAYVREVSKRLSVSSDLRFAIDTAFREAGIQIPFPQHDVWLHTVPGR</sequence>
<feature type="domain" description="Mechanosensitive ion channel MscS" evidence="8">
    <location>
        <begin position="202"/>
        <end position="268"/>
    </location>
</feature>
<evidence type="ECO:0000256" key="5">
    <source>
        <dbReference type="ARBA" id="ARBA00022989"/>
    </source>
</evidence>
<evidence type="ECO:0000259" key="8">
    <source>
        <dbReference type="Pfam" id="PF00924"/>
    </source>
</evidence>
<feature type="domain" description="Mechanosensitive ion channel MscS C-terminal" evidence="9">
    <location>
        <begin position="277"/>
        <end position="365"/>
    </location>
</feature>
<dbReference type="GO" id="GO:0008381">
    <property type="term" value="F:mechanosensitive monoatomic ion channel activity"/>
    <property type="evidence" value="ECO:0007669"/>
    <property type="project" value="UniProtKB-ARBA"/>
</dbReference>
<accession>A0A1I2HVQ3</accession>
<feature type="transmembrane region" description="Helical" evidence="7">
    <location>
        <begin position="16"/>
        <end position="37"/>
    </location>
</feature>
<reference evidence="10 11" key="1">
    <citation type="submission" date="2016-10" db="EMBL/GenBank/DDBJ databases">
        <authorList>
            <person name="de Groot N.N."/>
        </authorList>
    </citation>
    <scope>NUCLEOTIDE SEQUENCE [LARGE SCALE GENOMIC DNA]</scope>
    <source>
        <strain evidence="10 11">DSM 23609</strain>
    </source>
</reference>
<dbReference type="SUPFAM" id="SSF82861">
    <property type="entry name" value="Mechanosensitive channel protein MscS (YggB), transmembrane region"/>
    <property type="match status" value="1"/>
</dbReference>
<organism evidence="10 11">
    <name type="scientific">Fontimonas thermophila</name>
    <dbReference type="NCBI Taxonomy" id="1076937"/>
    <lineage>
        <taxon>Bacteria</taxon>
        <taxon>Pseudomonadati</taxon>
        <taxon>Pseudomonadota</taxon>
        <taxon>Gammaproteobacteria</taxon>
        <taxon>Nevskiales</taxon>
        <taxon>Nevskiaceae</taxon>
        <taxon>Fontimonas</taxon>
    </lineage>
</organism>
<dbReference type="STRING" id="1076937.SAMN04488120_102303"/>
<dbReference type="EMBL" id="FOOC01000002">
    <property type="protein sequence ID" value="SFF34225.1"/>
    <property type="molecule type" value="Genomic_DNA"/>
</dbReference>
<dbReference type="InterPro" id="IPR010920">
    <property type="entry name" value="LSM_dom_sf"/>
</dbReference>
<evidence type="ECO:0000256" key="6">
    <source>
        <dbReference type="ARBA" id="ARBA00023136"/>
    </source>
</evidence>
<feature type="transmembrane region" description="Helical" evidence="7">
    <location>
        <begin position="68"/>
        <end position="89"/>
    </location>
</feature>
<evidence type="ECO:0000256" key="7">
    <source>
        <dbReference type="SAM" id="Phobius"/>
    </source>
</evidence>
<comment type="subcellular location">
    <subcellularLocation>
        <location evidence="1">Cell membrane</location>
        <topology evidence="1">Multi-pass membrane protein</topology>
    </subcellularLocation>
</comment>
<dbReference type="RefSeq" id="WP_159431057.1">
    <property type="nucleotide sequence ID" value="NZ_FOOC01000002.1"/>
</dbReference>
<evidence type="ECO:0000256" key="3">
    <source>
        <dbReference type="ARBA" id="ARBA00022475"/>
    </source>
</evidence>
<dbReference type="Gene3D" id="1.10.287.1260">
    <property type="match status" value="1"/>
</dbReference>
<evidence type="ECO:0000256" key="4">
    <source>
        <dbReference type="ARBA" id="ARBA00022692"/>
    </source>
</evidence>
<evidence type="ECO:0000256" key="2">
    <source>
        <dbReference type="ARBA" id="ARBA00008017"/>
    </source>
</evidence>
<keyword evidence="6 7" id="KW-0472">Membrane</keyword>
<dbReference type="Gene3D" id="3.30.70.100">
    <property type="match status" value="1"/>
</dbReference>
<dbReference type="Proteomes" id="UP000199771">
    <property type="component" value="Unassembled WGS sequence"/>
</dbReference>
<dbReference type="PROSITE" id="PS01246">
    <property type="entry name" value="UPF0003"/>
    <property type="match status" value="1"/>
</dbReference>
<keyword evidence="4 7" id="KW-0812">Transmembrane</keyword>
<dbReference type="OrthoDB" id="9799209at2"/>
<keyword evidence="11" id="KW-1185">Reference proteome</keyword>
<dbReference type="GO" id="GO:0005886">
    <property type="term" value="C:plasma membrane"/>
    <property type="evidence" value="ECO:0007669"/>
    <property type="project" value="UniProtKB-SubCell"/>
</dbReference>
<proteinExistence type="inferred from homology"/>
<dbReference type="InterPro" id="IPR006685">
    <property type="entry name" value="MscS_channel_2nd"/>
</dbReference>
<dbReference type="InterPro" id="IPR049278">
    <property type="entry name" value="MS_channel_C"/>
</dbReference>
<dbReference type="Pfam" id="PF21082">
    <property type="entry name" value="MS_channel_3rd"/>
    <property type="match status" value="1"/>
</dbReference>
<dbReference type="InterPro" id="IPR011014">
    <property type="entry name" value="MscS_channel_TM-2"/>
</dbReference>
<dbReference type="InterPro" id="IPR006686">
    <property type="entry name" value="MscS_channel_CS"/>
</dbReference>
<dbReference type="Gene3D" id="2.30.30.60">
    <property type="match status" value="1"/>
</dbReference>
<dbReference type="SUPFAM" id="SSF82689">
    <property type="entry name" value="Mechanosensitive channel protein MscS (YggB), C-terminal domain"/>
    <property type="match status" value="1"/>
</dbReference>
<feature type="transmembrane region" description="Helical" evidence="7">
    <location>
        <begin position="157"/>
        <end position="180"/>
    </location>
</feature>
<dbReference type="PANTHER" id="PTHR30347">
    <property type="entry name" value="POTASSIUM CHANNEL RELATED"/>
    <property type="match status" value="1"/>
</dbReference>
<dbReference type="Pfam" id="PF00924">
    <property type="entry name" value="MS_channel_2nd"/>
    <property type="match status" value="1"/>
</dbReference>
<evidence type="ECO:0000313" key="11">
    <source>
        <dbReference type="Proteomes" id="UP000199771"/>
    </source>
</evidence>
<dbReference type="PANTHER" id="PTHR30347:SF1">
    <property type="entry name" value="MECHANOSENSITIVE CHANNEL MSCK"/>
    <property type="match status" value="1"/>
</dbReference>
<dbReference type="AlphaFoldDB" id="A0A1I2HVQ3"/>
<keyword evidence="5 7" id="KW-1133">Transmembrane helix</keyword>
<dbReference type="InterPro" id="IPR023408">
    <property type="entry name" value="MscS_beta-dom_sf"/>
</dbReference>
<evidence type="ECO:0000259" key="9">
    <source>
        <dbReference type="Pfam" id="PF21082"/>
    </source>
</evidence>
<gene>
    <name evidence="10" type="ORF">SAMN04488120_102303</name>
</gene>
<protein>
    <submittedName>
        <fullName evidence="10">Mechanosensitive ion channel</fullName>
    </submittedName>
</protein>
<dbReference type="SUPFAM" id="SSF50182">
    <property type="entry name" value="Sm-like ribonucleoproteins"/>
    <property type="match status" value="1"/>
</dbReference>
<dbReference type="InterPro" id="IPR052702">
    <property type="entry name" value="MscS-like_channel"/>
</dbReference>
<comment type="similarity">
    <text evidence="2">Belongs to the MscS (TC 1.A.23) family.</text>
</comment>
<feature type="transmembrane region" description="Helical" evidence="7">
    <location>
        <begin position="186"/>
        <end position="215"/>
    </location>
</feature>
<keyword evidence="3" id="KW-1003">Cell membrane</keyword>
<name>A0A1I2HVQ3_9GAMM</name>
<evidence type="ECO:0000313" key="10">
    <source>
        <dbReference type="EMBL" id="SFF34225.1"/>
    </source>
</evidence>